<dbReference type="AlphaFoldDB" id="A0A166MYA5"/>
<evidence type="ECO:0000313" key="4">
    <source>
        <dbReference type="EMBL" id="KZZ86660.1"/>
    </source>
</evidence>
<comment type="subcellular location">
    <subcellularLocation>
        <location evidence="1">Mitochondrion</location>
    </subcellularLocation>
</comment>
<evidence type="ECO:0000256" key="3">
    <source>
        <dbReference type="ARBA" id="ARBA00023128"/>
    </source>
</evidence>
<dbReference type="InterPro" id="IPR051975">
    <property type="entry name" value="mtLSU_mL45"/>
</dbReference>
<protein>
    <recommendedName>
        <fullName evidence="6">Tim44-like domain-containing protein</fullName>
    </recommendedName>
</protein>
<dbReference type="GO" id="GO:0005739">
    <property type="term" value="C:mitochondrion"/>
    <property type="evidence" value="ECO:0007669"/>
    <property type="project" value="UniProtKB-SubCell"/>
</dbReference>
<evidence type="ECO:0008006" key="6">
    <source>
        <dbReference type="Google" id="ProtNLM"/>
    </source>
</evidence>
<dbReference type="Proteomes" id="UP000242877">
    <property type="component" value="Unassembled WGS sequence"/>
</dbReference>
<keyword evidence="3" id="KW-0496">Mitochondrion</keyword>
<keyword evidence="5" id="KW-1185">Reference proteome</keyword>
<proteinExistence type="predicted"/>
<dbReference type="EMBL" id="AZGZ01000052">
    <property type="protein sequence ID" value="KZZ86660.1"/>
    <property type="molecule type" value="Genomic_DNA"/>
</dbReference>
<sequence>MRPPSLLHRASPSSARFVRLSSQSQPALGSRFTLQQPCIRRQFSQGRAQCAQAVGGTVMRQNRAAQQSREVAMKEQLKYMDRESFPDDFGLLPGTFIRPVWSNLPSIFKDPKGRLKLEWAWLKSRTVNLFGLGSFFYILKGCFNDKLYKRFYGRKAAAKKLHKEMYTALAAGDKATIERICCIGLKNDFFRRIAKRPPRSAPFVWQLHSYVGFPKNTMIGGARVVSDRGTSIPVIKETGVRQIVVRIQSKQSLEKPVTAGKAQESAASKERKAQVSTEYVVLQKLVFKGVEDAQWKVWGLAKETDLETLATDPHFGPGLSLNEQVQGMTGKSL</sequence>
<dbReference type="Gene3D" id="3.10.450.240">
    <property type="match status" value="1"/>
</dbReference>
<reference evidence="4 5" key="1">
    <citation type="journal article" date="2016" name="Genome Biol. Evol.">
        <title>Divergent and convergent evolution of fungal pathogenicity.</title>
        <authorList>
            <person name="Shang Y."/>
            <person name="Xiao G."/>
            <person name="Zheng P."/>
            <person name="Cen K."/>
            <person name="Zhan S."/>
            <person name="Wang C."/>
        </authorList>
    </citation>
    <scope>NUCLEOTIDE SEQUENCE [LARGE SCALE GENOMIC DNA]</scope>
    <source>
        <strain evidence="4 5">ARSEF 7405</strain>
    </source>
</reference>
<gene>
    <name evidence="4" type="ORF">AAP_06322</name>
</gene>
<evidence type="ECO:0000256" key="2">
    <source>
        <dbReference type="ARBA" id="ARBA00022946"/>
    </source>
</evidence>
<dbReference type="PANTHER" id="PTHR28554:SF1">
    <property type="entry name" value="LARGE RIBOSOMAL SUBUNIT PROTEIN ML45"/>
    <property type="match status" value="1"/>
</dbReference>
<evidence type="ECO:0000256" key="1">
    <source>
        <dbReference type="ARBA" id="ARBA00004173"/>
    </source>
</evidence>
<name>A0A166MYA5_9EURO</name>
<dbReference type="VEuPathDB" id="FungiDB:AAP_06322"/>
<dbReference type="OrthoDB" id="19619at2759"/>
<keyword evidence="2" id="KW-0809">Transit peptide</keyword>
<accession>A0A166MYA5</accession>
<organism evidence="4 5">
    <name type="scientific">Ascosphaera apis ARSEF 7405</name>
    <dbReference type="NCBI Taxonomy" id="392613"/>
    <lineage>
        <taxon>Eukaryota</taxon>
        <taxon>Fungi</taxon>
        <taxon>Dikarya</taxon>
        <taxon>Ascomycota</taxon>
        <taxon>Pezizomycotina</taxon>
        <taxon>Eurotiomycetes</taxon>
        <taxon>Eurotiomycetidae</taxon>
        <taxon>Onygenales</taxon>
        <taxon>Ascosphaeraceae</taxon>
        <taxon>Ascosphaera</taxon>
    </lineage>
</organism>
<comment type="caution">
    <text evidence="4">The sequence shown here is derived from an EMBL/GenBank/DDBJ whole genome shotgun (WGS) entry which is preliminary data.</text>
</comment>
<evidence type="ECO:0000313" key="5">
    <source>
        <dbReference type="Proteomes" id="UP000242877"/>
    </source>
</evidence>
<dbReference type="PANTHER" id="PTHR28554">
    <property type="entry name" value="39S RIBOSOMAL PROTEIN L45, MITOCHONDRIAL"/>
    <property type="match status" value="1"/>
</dbReference>